<dbReference type="GO" id="GO:0043565">
    <property type="term" value="F:sequence-specific DNA binding"/>
    <property type="evidence" value="ECO:0007669"/>
    <property type="project" value="TreeGrafter"/>
</dbReference>
<feature type="domain" description="Transposase IS200-like" evidence="1">
    <location>
        <begin position="22"/>
        <end position="169"/>
    </location>
</feature>
<dbReference type="GO" id="GO:0006313">
    <property type="term" value="P:DNA transposition"/>
    <property type="evidence" value="ECO:0007669"/>
    <property type="project" value="InterPro"/>
</dbReference>
<evidence type="ECO:0000313" key="2">
    <source>
        <dbReference type="EMBL" id="MPM36125.1"/>
    </source>
</evidence>
<dbReference type="SMART" id="SM01321">
    <property type="entry name" value="Y1_Tnp"/>
    <property type="match status" value="1"/>
</dbReference>
<dbReference type="EMBL" id="VSSQ01007505">
    <property type="protein sequence ID" value="MPM36125.1"/>
    <property type="molecule type" value="Genomic_DNA"/>
</dbReference>
<comment type="caution">
    <text evidence="2">The sequence shown here is derived from an EMBL/GenBank/DDBJ whole genome shotgun (WGS) entry which is preliminary data.</text>
</comment>
<protein>
    <recommendedName>
        <fullName evidence="1">Transposase IS200-like domain-containing protein</fullName>
    </recommendedName>
</protein>
<dbReference type="PANTHER" id="PTHR36966:SF1">
    <property type="entry name" value="REP-ASSOCIATED TYROSINE TRANSPOSASE"/>
    <property type="match status" value="1"/>
</dbReference>
<accession>A0A644Z5C8</accession>
<dbReference type="Gene3D" id="3.30.70.1290">
    <property type="entry name" value="Transposase IS200-like"/>
    <property type="match status" value="1"/>
</dbReference>
<dbReference type="InterPro" id="IPR036515">
    <property type="entry name" value="Transposase_17_sf"/>
</dbReference>
<evidence type="ECO:0000259" key="1">
    <source>
        <dbReference type="SMART" id="SM01321"/>
    </source>
</evidence>
<dbReference type="SUPFAM" id="SSF143422">
    <property type="entry name" value="Transposase IS200-like"/>
    <property type="match status" value="1"/>
</dbReference>
<gene>
    <name evidence="2" type="ORF">SDC9_82720</name>
</gene>
<dbReference type="InterPro" id="IPR002686">
    <property type="entry name" value="Transposase_17"/>
</dbReference>
<reference evidence="2" key="1">
    <citation type="submission" date="2019-08" db="EMBL/GenBank/DDBJ databases">
        <authorList>
            <person name="Kucharzyk K."/>
            <person name="Murdoch R.W."/>
            <person name="Higgins S."/>
            <person name="Loffler F."/>
        </authorList>
    </citation>
    <scope>NUCLEOTIDE SEQUENCE</scope>
</reference>
<organism evidence="2">
    <name type="scientific">bioreactor metagenome</name>
    <dbReference type="NCBI Taxonomy" id="1076179"/>
    <lineage>
        <taxon>unclassified sequences</taxon>
        <taxon>metagenomes</taxon>
        <taxon>ecological metagenomes</taxon>
    </lineage>
</organism>
<proteinExistence type="predicted"/>
<name>A0A644Z5C8_9ZZZZ</name>
<dbReference type="GO" id="GO:0004803">
    <property type="term" value="F:transposase activity"/>
    <property type="evidence" value="ECO:0007669"/>
    <property type="project" value="InterPro"/>
</dbReference>
<dbReference type="PANTHER" id="PTHR36966">
    <property type="entry name" value="REP-ASSOCIATED TYROSINE TRANSPOSASE"/>
    <property type="match status" value="1"/>
</dbReference>
<dbReference type="AlphaFoldDB" id="A0A644Z5C8"/>
<sequence length="180" mass="21027">MSDRFHYTRKRIHLKDFDYTLPADYFVTICSHKKLSLFGWVENAEMQLSELGKIVDKCWNEIPDHFPSVLLGAFVVMPNHIHGIVHIHEASGSGTIYRATTEDEHTNYEAFQKPVKGSVSTIVRTFKAAVTRAAGLQRSNLPIWQRNYYEHIIRNDKEFQEMESYILNNPLNWLKDEENK</sequence>
<dbReference type="InterPro" id="IPR052715">
    <property type="entry name" value="RAYT_transposase"/>
</dbReference>